<name>A0A1B6NUG8_9ZZZZ</name>
<evidence type="ECO:0000256" key="1">
    <source>
        <dbReference type="ARBA" id="ARBA00023015"/>
    </source>
</evidence>
<dbReference type="Gene3D" id="1.10.10.10">
    <property type="entry name" value="Winged helix-like DNA-binding domain superfamily/Winged helix DNA-binding domain"/>
    <property type="match status" value="1"/>
</dbReference>
<gene>
    <name evidence="5" type="ORF">MGSAQ_001398</name>
</gene>
<dbReference type="GO" id="GO:0003677">
    <property type="term" value="F:DNA binding"/>
    <property type="evidence" value="ECO:0007669"/>
    <property type="project" value="UniProtKB-KW"/>
</dbReference>
<evidence type="ECO:0000313" key="5">
    <source>
        <dbReference type="EMBL" id="KTF07106.1"/>
    </source>
</evidence>
<sequence length="39" mass="4059">MPPIRSADQIHDALSAQIIAGTLRPGDPLGETTLAARFG</sequence>
<organism evidence="5">
    <name type="scientific">marine sediment metagenome</name>
    <dbReference type="NCBI Taxonomy" id="412755"/>
    <lineage>
        <taxon>unclassified sequences</taxon>
        <taxon>metagenomes</taxon>
        <taxon>ecological metagenomes</taxon>
    </lineage>
</organism>
<dbReference type="SUPFAM" id="SSF46785">
    <property type="entry name" value="Winged helix' DNA-binding domain"/>
    <property type="match status" value="1"/>
</dbReference>
<dbReference type="InterPro" id="IPR036390">
    <property type="entry name" value="WH_DNA-bd_sf"/>
</dbReference>
<evidence type="ECO:0000256" key="3">
    <source>
        <dbReference type="ARBA" id="ARBA00023163"/>
    </source>
</evidence>
<evidence type="ECO:0000259" key="4">
    <source>
        <dbReference type="Pfam" id="PF00392"/>
    </source>
</evidence>
<dbReference type="InterPro" id="IPR000524">
    <property type="entry name" value="Tscrpt_reg_HTH_GntR"/>
</dbReference>
<dbReference type="InterPro" id="IPR036388">
    <property type="entry name" value="WH-like_DNA-bd_sf"/>
</dbReference>
<protein>
    <submittedName>
        <fullName evidence="5">Bacterial regulatory protein GntR, HTH domain protein</fullName>
    </submittedName>
</protein>
<feature type="non-terminal residue" evidence="5">
    <location>
        <position position="39"/>
    </location>
</feature>
<proteinExistence type="predicted"/>
<comment type="caution">
    <text evidence="5">The sequence shown here is derived from an EMBL/GenBank/DDBJ whole genome shotgun (WGS) entry which is preliminary data.</text>
</comment>
<reference evidence="5" key="1">
    <citation type="submission" date="2013-11" db="EMBL/GenBank/DDBJ databases">
        <title>Microbial diversity, functional groups and degradation webs in Northern and Southern Mediterranean and Red Sea marine crude oil polluted sites.</title>
        <authorList>
            <person name="Daffonchio D."/>
            <person name="Mapelli F."/>
            <person name="Ferrer M."/>
            <person name="Richter M."/>
            <person name="Cherif A."/>
            <person name="Malkawi H.I."/>
            <person name="Yakimov M.M."/>
            <person name="Abdel-Fattah Y.R."/>
            <person name="Blaghen M."/>
            <person name="Golyshin P.N."/>
            <person name="Kalogerakis N."/>
            <person name="Boon N."/>
            <person name="Magagnini M."/>
            <person name="Fava F."/>
        </authorList>
    </citation>
    <scope>NUCLEOTIDE SEQUENCE</scope>
</reference>
<dbReference type="EMBL" id="AYSL01000751">
    <property type="protein sequence ID" value="KTF07106.1"/>
    <property type="molecule type" value="Genomic_DNA"/>
</dbReference>
<accession>A0A1B6NUG8</accession>
<keyword evidence="1" id="KW-0805">Transcription regulation</keyword>
<dbReference type="AlphaFoldDB" id="A0A1B6NUG8"/>
<dbReference type="Pfam" id="PF00392">
    <property type="entry name" value="GntR"/>
    <property type="match status" value="1"/>
</dbReference>
<evidence type="ECO:0000256" key="2">
    <source>
        <dbReference type="ARBA" id="ARBA00023125"/>
    </source>
</evidence>
<dbReference type="GO" id="GO:0003700">
    <property type="term" value="F:DNA-binding transcription factor activity"/>
    <property type="evidence" value="ECO:0007669"/>
    <property type="project" value="InterPro"/>
</dbReference>
<keyword evidence="3" id="KW-0804">Transcription</keyword>
<feature type="domain" description="HTH gntR-type" evidence="4">
    <location>
        <begin position="7"/>
        <end position="39"/>
    </location>
</feature>
<keyword evidence="2" id="KW-0238">DNA-binding</keyword>